<feature type="transmembrane region" description="Helical" evidence="5">
    <location>
        <begin position="190"/>
        <end position="211"/>
    </location>
</feature>
<feature type="transmembrane region" description="Helical" evidence="5">
    <location>
        <begin position="165"/>
        <end position="184"/>
    </location>
</feature>
<feature type="transmembrane region" description="Helical" evidence="5">
    <location>
        <begin position="422"/>
        <end position="446"/>
    </location>
</feature>
<comment type="subcellular location">
    <subcellularLocation>
        <location evidence="1">Membrane</location>
        <topology evidence="1">Multi-pass membrane protein</topology>
    </subcellularLocation>
</comment>
<dbReference type="PANTHER" id="PTHR24064">
    <property type="entry name" value="SOLUTE CARRIER FAMILY 22 MEMBER"/>
    <property type="match status" value="1"/>
</dbReference>
<evidence type="ECO:0000259" key="6">
    <source>
        <dbReference type="PROSITE" id="PS50850"/>
    </source>
</evidence>
<dbReference type="InterPro" id="IPR005828">
    <property type="entry name" value="MFS_sugar_transport-like"/>
</dbReference>
<feature type="transmembrane region" description="Helical" evidence="5">
    <location>
        <begin position="32"/>
        <end position="51"/>
    </location>
</feature>
<dbReference type="Pfam" id="PF00083">
    <property type="entry name" value="Sugar_tr"/>
    <property type="match status" value="1"/>
</dbReference>
<evidence type="ECO:0000313" key="7">
    <source>
        <dbReference type="EMBL" id="VDH98309.1"/>
    </source>
</evidence>
<name>A0A8B6BZY1_MYTGA</name>
<dbReference type="SUPFAM" id="SSF103473">
    <property type="entry name" value="MFS general substrate transporter"/>
    <property type="match status" value="1"/>
</dbReference>
<dbReference type="Gene3D" id="1.20.1250.20">
    <property type="entry name" value="MFS general substrate transporter like domains"/>
    <property type="match status" value="1"/>
</dbReference>
<dbReference type="InterPro" id="IPR036259">
    <property type="entry name" value="MFS_trans_sf"/>
</dbReference>
<evidence type="ECO:0000256" key="1">
    <source>
        <dbReference type="ARBA" id="ARBA00004141"/>
    </source>
</evidence>
<dbReference type="GO" id="GO:0016020">
    <property type="term" value="C:membrane"/>
    <property type="evidence" value="ECO:0007669"/>
    <property type="project" value="UniProtKB-SubCell"/>
</dbReference>
<feature type="transmembrane region" description="Helical" evidence="5">
    <location>
        <begin position="332"/>
        <end position="353"/>
    </location>
</feature>
<evidence type="ECO:0000256" key="3">
    <source>
        <dbReference type="ARBA" id="ARBA00022989"/>
    </source>
</evidence>
<comment type="caution">
    <text evidence="7">The sequence shown here is derived from an EMBL/GenBank/DDBJ whole genome shotgun (WGS) entry which is preliminary data.</text>
</comment>
<accession>A0A8B6BZY1</accession>
<evidence type="ECO:0000256" key="2">
    <source>
        <dbReference type="ARBA" id="ARBA00022692"/>
    </source>
</evidence>
<feature type="transmembrane region" description="Helical" evidence="5">
    <location>
        <begin position="365"/>
        <end position="386"/>
    </location>
</feature>
<dbReference type="PROSITE" id="PS50850">
    <property type="entry name" value="MFS"/>
    <property type="match status" value="1"/>
</dbReference>
<feature type="transmembrane region" description="Helical" evidence="5">
    <location>
        <begin position="489"/>
        <end position="511"/>
    </location>
</feature>
<feature type="transmembrane region" description="Helical" evidence="5">
    <location>
        <begin position="252"/>
        <end position="271"/>
    </location>
</feature>
<feature type="transmembrane region" description="Helical" evidence="5">
    <location>
        <begin position="393"/>
        <end position="416"/>
    </location>
</feature>
<dbReference type="OrthoDB" id="2261376at2759"/>
<dbReference type="CDD" id="cd17317">
    <property type="entry name" value="MFS_SLC22"/>
    <property type="match status" value="1"/>
</dbReference>
<organism evidence="7 8">
    <name type="scientific">Mytilus galloprovincialis</name>
    <name type="common">Mediterranean mussel</name>
    <dbReference type="NCBI Taxonomy" id="29158"/>
    <lineage>
        <taxon>Eukaryota</taxon>
        <taxon>Metazoa</taxon>
        <taxon>Spiralia</taxon>
        <taxon>Lophotrochozoa</taxon>
        <taxon>Mollusca</taxon>
        <taxon>Bivalvia</taxon>
        <taxon>Autobranchia</taxon>
        <taxon>Pteriomorphia</taxon>
        <taxon>Mytilida</taxon>
        <taxon>Mytiloidea</taxon>
        <taxon>Mytilidae</taxon>
        <taxon>Mytilinae</taxon>
        <taxon>Mytilus</taxon>
    </lineage>
</organism>
<feature type="domain" description="Major facilitator superfamily (MFS) profile" evidence="6">
    <location>
        <begin position="33"/>
        <end position="515"/>
    </location>
</feature>
<evidence type="ECO:0000313" key="8">
    <source>
        <dbReference type="Proteomes" id="UP000596742"/>
    </source>
</evidence>
<evidence type="ECO:0000256" key="4">
    <source>
        <dbReference type="ARBA" id="ARBA00023136"/>
    </source>
</evidence>
<reference evidence="7" key="1">
    <citation type="submission" date="2018-11" db="EMBL/GenBank/DDBJ databases">
        <authorList>
            <person name="Alioto T."/>
            <person name="Alioto T."/>
        </authorList>
    </citation>
    <scope>NUCLEOTIDE SEQUENCE</scope>
</reference>
<dbReference type="InterPro" id="IPR020846">
    <property type="entry name" value="MFS_dom"/>
</dbReference>
<dbReference type="AlphaFoldDB" id="A0A8B6BZY1"/>
<dbReference type="GO" id="GO:0022857">
    <property type="term" value="F:transmembrane transporter activity"/>
    <property type="evidence" value="ECO:0007669"/>
    <property type="project" value="InterPro"/>
</dbReference>
<keyword evidence="8" id="KW-1185">Reference proteome</keyword>
<gene>
    <name evidence="7" type="ORF">MGAL_10B064797</name>
</gene>
<feature type="transmembrane region" description="Helical" evidence="5">
    <location>
        <begin position="141"/>
        <end position="158"/>
    </location>
</feature>
<protein>
    <submittedName>
        <fullName evidence="7">MFS transporter, putative metabolite:H+ symporter</fullName>
    </submittedName>
</protein>
<sequence length="550" mass="61541">YTEISNKVNTFRNMEYDAIVNKIGGFGKYQKMIIVLLSIAPIFNALTTFAMNFTFGEHKHRCQTPHDLEGNESLHTHIYFDNTSEVVSDHEYNGTECSIMINGSETKCSSWVYDQSVFVETIISKFDVVCDKKFYRAHFLMSHYLGLLVGSIFTGFLSDTFGRKPLLGFGIALLLISTAVRPLIPSFDVVTIFEFFNGFGSVIYYIVPYVLATEMVGPDHRVFVSFCVYFSFCFGNYILLLLAFFFRNWEHLMWAIGVPIGGYIIVLLFFISESPRWLLSQGKKKKAIAILQKIAKTNGENINLSSEDITIHKEKNASIFNFMKALMKSKMLCMRLFILALNWFALSLTYYGISMNVAKFDGNIYVNFGISSTVETVACFFCLLGPDRFGRKVFFCSSMVIGGLTCFCTIFPSLYASESLSWLTITLAMGGKFFTTIAFFFAYLITAELFPTVLRASALGLCSMSGRIGSITSAYIGELDSVFSTQFGKALPLIIFGAVGLVAGLLAAFALPETVKTLLPESIKDAKTLNNNLTHEVEQVQELDSLKETT</sequence>
<dbReference type="Proteomes" id="UP000596742">
    <property type="component" value="Unassembled WGS sequence"/>
</dbReference>
<feature type="non-terminal residue" evidence="7">
    <location>
        <position position="550"/>
    </location>
</feature>
<keyword evidence="2 5" id="KW-0812">Transmembrane</keyword>
<proteinExistence type="predicted"/>
<evidence type="ECO:0000256" key="5">
    <source>
        <dbReference type="SAM" id="Phobius"/>
    </source>
</evidence>
<dbReference type="EMBL" id="UYJE01001000">
    <property type="protein sequence ID" value="VDH98309.1"/>
    <property type="molecule type" value="Genomic_DNA"/>
</dbReference>
<feature type="transmembrane region" description="Helical" evidence="5">
    <location>
        <begin position="223"/>
        <end position="246"/>
    </location>
</feature>
<keyword evidence="3 5" id="KW-1133">Transmembrane helix</keyword>
<keyword evidence="4 5" id="KW-0472">Membrane</keyword>